<name>A0A133KT07_BIFBI</name>
<dbReference type="GO" id="GO:0006355">
    <property type="term" value="P:regulation of DNA-templated transcription"/>
    <property type="evidence" value="ECO:0007669"/>
    <property type="project" value="InterPro"/>
</dbReference>
<dbReference type="SUPFAM" id="SSF51215">
    <property type="entry name" value="Regulatory protein AraC"/>
    <property type="match status" value="1"/>
</dbReference>
<dbReference type="InterPro" id="IPR014710">
    <property type="entry name" value="RmlC-like_jellyroll"/>
</dbReference>
<proteinExistence type="predicted"/>
<dbReference type="PATRIC" id="fig|1681.53.peg.191"/>
<comment type="caution">
    <text evidence="3">The sequence shown here is derived from an EMBL/GenBank/DDBJ whole genome shotgun (WGS) entry which is preliminary data.</text>
</comment>
<dbReference type="GO" id="GO:0003677">
    <property type="term" value="F:DNA binding"/>
    <property type="evidence" value="ECO:0007669"/>
    <property type="project" value="UniProtKB-KW"/>
</dbReference>
<sequence>MECNDDTGAMILLRIKRNIVFSYTLHHAGSGNGALRCTGGATGPEPGRAGRKTIIVSSDLSERIDYNIPDLPIYARRDALSSFPDYRCPCHWHRDLEVIHVISGQMQYFVNGAIVTLEAGNGLVVNSSRLHCGFSPQQRQCWFTCVVVDPELLERLGADERVFVGELLHQCVSTAARRHSARLA</sequence>
<evidence type="ECO:0000313" key="3">
    <source>
        <dbReference type="EMBL" id="KWZ82646.1"/>
    </source>
</evidence>
<dbReference type="Gene3D" id="2.60.120.10">
    <property type="entry name" value="Jelly Rolls"/>
    <property type="match status" value="1"/>
</dbReference>
<keyword evidence="1" id="KW-0238">DNA-binding</keyword>
<reference evidence="3 4" key="1">
    <citation type="submission" date="2016-01" db="EMBL/GenBank/DDBJ databases">
        <authorList>
            <person name="Oliw E.H."/>
        </authorList>
    </citation>
    <scope>NUCLEOTIDE SEQUENCE [LARGE SCALE GENOMIC DNA]</scope>
    <source>
        <strain evidence="3 4">MJR8628B</strain>
    </source>
</reference>
<dbReference type="RefSeq" id="WP_061085736.1">
    <property type="nucleotide sequence ID" value="NZ_JADMYV010000002.1"/>
</dbReference>
<accession>A0A133KT07</accession>
<evidence type="ECO:0000259" key="2">
    <source>
        <dbReference type="Pfam" id="PF02311"/>
    </source>
</evidence>
<organism evidence="3 4">
    <name type="scientific">Bifidobacterium bifidum</name>
    <dbReference type="NCBI Taxonomy" id="1681"/>
    <lineage>
        <taxon>Bacteria</taxon>
        <taxon>Bacillati</taxon>
        <taxon>Actinomycetota</taxon>
        <taxon>Actinomycetes</taxon>
        <taxon>Bifidobacteriales</taxon>
        <taxon>Bifidobacteriaceae</taxon>
        <taxon>Bifidobacterium</taxon>
    </lineage>
</organism>
<protein>
    <recommendedName>
        <fullName evidence="2">AraC-type arabinose-binding/dimerisation domain-containing protein</fullName>
    </recommendedName>
</protein>
<dbReference type="Proteomes" id="UP000070092">
    <property type="component" value="Unassembled WGS sequence"/>
</dbReference>
<feature type="domain" description="AraC-type arabinose-binding/dimerisation" evidence="2">
    <location>
        <begin position="83"/>
        <end position="165"/>
    </location>
</feature>
<dbReference type="Pfam" id="PF02311">
    <property type="entry name" value="AraC_binding"/>
    <property type="match status" value="1"/>
</dbReference>
<evidence type="ECO:0000313" key="4">
    <source>
        <dbReference type="Proteomes" id="UP000070092"/>
    </source>
</evidence>
<evidence type="ECO:0000256" key="1">
    <source>
        <dbReference type="ARBA" id="ARBA00023125"/>
    </source>
</evidence>
<gene>
    <name evidence="3" type="ORF">HMPREF3196_00196</name>
</gene>
<dbReference type="EMBL" id="LRPO01000006">
    <property type="protein sequence ID" value="KWZ82646.1"/>
    <property type="molecule type" value="Genomic_DNA"/>
</dbReference>
<dbReference type="InterPro" id="IPR003313">
    <property type="entry name" value="AraC-bd"/>
</dbReference>
<dbReference type="InterPro" id="IPR037923">
    <property type="entry name" value="HTH-like"/>
</dbReference>
<dbReference type="AlphaFoldDB" id="A0A133KT07"/>